<keyword evidence="12" id="KW-1185">Reference proteome</keyword>
<accession>A0A1R4GAF5</accession>
<dbReference type="CDD" id="cd06583">
    <property type="entry name" value="PGRP"/>
    <property type="match status" value="1"/>
</dbReference>
<dbReference type="Proteomes" id="UP000195787">
    <property type="component" value="Unassembled WGS sequence"/>
</dbReference>
<dbReference type="SMART" id="SM00644">
    <property type="entry name" value="Ami_2"/>
    <property type="match status" value="1"/>
</dbReference>
<dbReference type="RefSeq" id="WP_086992449.1">
    <property type="nucleotide sequence ID" value="NZ_FUHU01000041.1"/>
</dbReference>
<evidence type="ECO:0000256" key="2">
    <source>
        <dbReference type="ARBA" id="ARBA00007553"/>
    </source>
</evidence>
<dbReference type="PANTHER" id="PTHR30417">
    <property type="entry name" value="N-ACETYLMURAMOYL-L-ALANINE AMIDASE AMID"/>
    <property type="match status" value="1"/>
</dbReference>
<dbReference type="GO" id="GO:0009254">
    <property type="term" value="P:peptidoglycan turnover"/>
    <property type="evidence" value="ECO:0007669"/>
    <property type="project" value="TreeGrafter"/>
</dbReference>
<evidence type="ECO:0000313" key="11">
    <source>
        <dbReference type="EMBL" id="SJM64982.1"/>
    </source>
</evidence>
<feature type="compositionally biased region" description="Pro residues" evidence="8">
    <location>
        <begin position="168"/>
        <end position="178"/>
    </location>
</feature>
<evidence type="ECO:0000256" key="3">
    <source>
        <dbReference type="ARBA" id="ARBA00011901"/>
    </source>
</evidence>
<dbReference type="GO" id="GO:0030420">
    <property type="term" value="P:establishment of competence for transformation"/>
    <property type="evidence" value="ECO:0007669"/>
    <property type="project" value="UniProtKB-KW"/>
</dbReference>
<dbReference type="InterPro" id="IPR013168">
    <property type="entry name" value="Cpl_7_lyso_C"/>
</dbReference>
<dbReference type="InterPro" id="IPR036505">
    <property type="entry name" value="Amidase/PGRP_sf"/>
</dbReference>
<dbReference type="PANTHER" id="PTHR30417:SF11">
    <property type="entry name" value="N-ACETYLMURAMOYL-L-ALANINE AMIDASE XLYA"/>
    <property type="match status" value="1"/>
</dbReference>
<gene>
    <name evidence="11" type="ORF">CZ674_10245</name>
</gene>
<dbReference type="GO" id="GO:0008745">
    <property type="term" value="F:N-acetylmuramoyl-L-alanine amidase activity"/>
    <property type="evidence" value="ECO:0007669"/>
    <property type="project" value="UniProtKB-EC"/>
</dbReference>
<dbReference type="GeneID" id="303173592"/>
<evidence type="ECO:0000256" key="6">
    <source>
        <dbReference type="ARBA" id="ARBA00023287"/>
    </source>
</evidence>
<sequence length="329" mass="35509">MVKIRKQLIPSMQMANGTANRCEWLTIHETANTSVGANAAAHANLQAGFWPHASWHWSVDAIEAVQSYLHNRQLRHAGDGAWGTGNAHSIAIEICVNSDMSRAAARENAAQLAAKILREEGIPISRMVQHNKWSSEDKNCPTFMRANGGKLWREFVARVRALLGSPDAPAPDPKPKPPATGKKSISQLATEVLDGKWGNDPRRSQQLRAAGYDAAAVQAEVNRRLGLGGSKPTPKPAGKTISQLADEVMAGKHGNGDARKKSLGSNYNAVQAEVNRRLSGGGSGGGKSVSQLATEVLRGDWGNDPDRKRRLEAAGYNYHAVQAEVNRRI</sequence>
<dbReference type="InterPro" id="IPR051206">
    <property type="entry name" value="NAMLAA_amidase_2"/>
</dbReference>
<dbReference type="Gene3D" id="3.40.80.10">
    <property type="entry name" value="Peptidoglycan recognition protein-like"/>
    <property type="match status" value="1"/>
</dbReference>
<name>A0A1R4GAF5_9MICO</name>
<keyword evidence="7" id="KW-0961">Cell wall biogenesis/degradation</keyword>
<keyword evidence="6" id="KW-0178">Competence</keyword>
<dbReference type="GO" id="GO:0030435">
    <property type="term" value="P:sporulation resulting in formation of a cellular spore"/>
    <property type="evidence" value="ECO:0007669"/>
    <property type="project" value="UniProtKB-KW"/>
</dbReference>
<reference evidence="11 12" key="1">
    <citation type="submission" date="2017-02" db="EMBL/GenBank/DDBJ databases">
        <authorList>
            <person name="Peterson S.W."/>
        </authorList>
    </citation>
    <scope>NUCLEOTIDE SEQUENCE [LARGE SCALE GENOMIC DNA]</scope>
    <source>
        <strain evidence="11 12">LMG 22410</strain>
    </source>
</reference>
<feature type="region of interest" description="Disordered" evidence="8">
    <location>
        <begin position="164"/>
        <end position="185"/>
    </location>
</feature>
<keyword evidence="5" id="KW-0749">Sporulation</keyword>
<evidence type="ECO:0000256" key="8">
    <source>
        <dbReference type="SAM" id="MobiDB-lite"/>
    </source>
</evidence>
<keyword evidence="4 11" id="KW-0378">Hydrolase</keyword>
<dbReference type="InterPro" id="IPR002502">
    <property type="entry name" value="Amidase_domain"/>
</dbReference>
<dbReference type="Pfam" id="PF01510">
    <property type="entry name" value="Amidase_2"/>
    <property type="match status" value="1"/>
</dbReference>
<feature type="domain" description="Cpl-7 lysozyme C-terminal" evidence="10">
    <location>
        <begin position="241"/>
        <end position="279"/>
    </location>
</feature>
<dbReference type="AlphaFoldDB" id="A0A1R4GAF5"/>
<evidence type="ECO:0000256" key="1">
    <source>
        <dbReference type="ARBA" id="ARBA00001561"/>
    </source>
</evidence>
<dbReference type="Pfam" id="PF08230">
    <property type="entry name" value="CW_7"/>
    <property type="match status" value="3"/>
</dbReference>
<dbReference type="SMART" id="SM01095">
    <property type="entry name" value="Cpl-7"/>
    <property type="match status" value="3"/>
</dbReference>
<dbReference type="GO" id="GO:0009253">
    <property type="term" value="P:peptidoglycan catabolic process"/>
    <property type="evidence" value="ECO:0007669"/>
    <property type="project" value="InterPro"/>
</dbReference>
<dbReference type="EC" id="3.5.1.28" evidence="3"/>
<organism evidence="11 12">
    <name type="scientific">Agrococcus casei LMG 22410</name>
    <dbReference type="NCBI Taxonomy" id="1255656"/>
    <lineage>
        <taxon>Bacteria</taxon>
        <taxon>Bacillati</taxon>
        <taxon>Actinomycetota</taxon>
        <taxon>Actinomycetes</taxon>
        <taxon>Micrococcales</taxon>
        <taxon>Microbacteriaceae</taxon>
        <taxon>Agrococcus</taxon>
    </lineage>
</organism>
<evidence type="ECO:0000259" key="10">
    <source>
        <dbReference type="SMART" id="SM01095"/>
    </source>
</evidence>
<comment type="catalytic activity">
    <reaction evidence="1">
        <text>Hydrolyzes the link between N-acetylmuramoyl residues and L-amino acid residues in certain cell-wall glycopeptides.</text>
        <dbReference type="EC" id="3.5.1.28"/>
    </reaction>
</comment>
<proteinExistence type="inferred from homology"/>
<dbReference type="EMBL" id="FUHU01000041">
    <property type="protein sequence ID" value="SJM64982.1"/>
    <property type="molecule type" value="Genomic_DNA"/>
</dbReference>
<feature type="domain" description="N-acetylmuramoyl-L-alanine amidase" evidence="9">
    <location>
        <begin position="12"/>
        <end position="142"/>
    </location>
</feature>
<dbReference type="GO" id="GO:0071555">
    <property type="term" value="P:cell wall organization"/>
    <property type="evidence" value="ECO:0007669"/>
    <property type="project" value="UniProtKB-KW"/>
</dbReference>
<comment type="similarity">
    <text evidence="2">Belongs to the N-acetylmuramoyl-L-alanine amidase 2 family.</text>
</comment>
<evidence type="ECO:0000256" key="7">
    <source>
        <dbReference type="ARBA" id="ARBA00023316"/>
    </source>
</evidence>
<evidence type="ECO:0000313" key="12">
    <source>
        <dbReference type="Proteomes" id="UP000195787"/>
    </source>
</evidence>
<dbReference type="SUPFAM" id="SSF55846">
    <property type="entry name" value="N-acetylmuramoyl-L-alanine amidase-like"/>
    <property type="match status" value="1"/>
</dbReference>
<feature type="domain" description="Cpl-7 lysozyme C-terminal" evidence="10">
    <location>
        <begin position="185"/>
        <end position="226"/>
    </location>
</feature>
<feature type="domain" description="Cpl-7 lysozyme C-terminal" evidence="10">
    <location>
        <begin position="289"/>
        <end position="329"/>
    </location>
</feature>
<evidence type="ECO:0000256" key="4">
    <source>
        <dbReference type="ARBA" id="ARBA00022801"/>
    </source>
</evidence>
<dbReference type="OrthoDB" id="5496837at2"/>
<protein>
    <recommendedName>
        <fullName evidence="3">N-acetylmuramoyl-L-alanine amidase</fullName>
        <ecNumber evidence="3">3.5.1.28</ecNumber>
    </recommendedName>
</protein>
<evidence type="ECO:0000256" key="5">
    <source>
        <dbReference type="ARBA" id="ARBA00022969"/>
    </source>
</evidence>
<evidence type="ECO:0000259" key="9">
    <source>
        <dbReference type="SMART" id="SM00644"/>
    </source>
</evidence>